<proteinExistence type="predicted"/>
<dbReference type="InterPro" id="IPR058922">
    <property type="entry name" value="WHD_DRP"/>
</dbReference>
<evidence type="ECO:0000259" key="7">
    <source>
        <dbReference type="Pfam" id="PF23598"/>
    </source>
</evidence>
<dbReference type="Pfam" id="PF00931">
    <property type="entry name" value="NB-ARC"/>
    <property type="match status" value="1"/>
</dbReference>
<dbReference type="EnsemblPlants" id="AUR62017154-RA">
    <property type="protein sequence ID" value="AUR62017154-RA:cds"/>
    <property type="gene ID" value="AUR62017154"/>
</dbReference>
<dbReference type="CDD" id="cd14798">
    <property type="entry name" value="RX-CC_like"/>
    <property type="match status" value="1"/>
</dbReference>
<dbReference type="RefSeq" id="XP_021740779.1">
    <property type="nucleotide sequence ID" value="XM_021885087.1"/>
</dbReference>
<organism evidence="8 9">
    <name type="scientific">Chenopodium quinoa</name>
    <name type="common">Quinoa</name>
    <dbReference type="NCBI Taxonomy" id="63459"/>
    <lineage>
        <taxon>Eukaryota</taxon>
        <taxon>Viridiplantae</taxon>
        <taxon>Streptophyta</taxon>
        <taxon>Embryophyta</taxon>
        <taxon>Tracheophyta</taxon>
        <taxon>Spermatophyta</taxon>
        <taxon>Magnoliopsida</taxon>
        <taxon>eudicotyledons</taxon>
        <taxon>Gunneridae</taxon>
        <taxon>Pentapetalae</taxon>
        <taxon>Caryophyllales</taxon>
        <taxon>Chenopodiaceae</taxon>
        <taxon>Chenopodioideae</taxon>
        <taxon>Atripliceae</taxon>
        <taxon>Chenopodium</taxon>
    </lineage>
</organism>
<dbReference type="Pfam" id="PF18052">
    <property type="entry name" value="Rx_N"/>
    <property type="match status" value="1"/>
</dbReference>
<evidence type="ECO:0000259" key="5">
    <source>
        <dbReference type="Pfam" id="PF18052"/>
    </source>
</evidence>
<evidence type="ECO:0000256" key="2">
    <source>
        <dbReference type="ARBA" id="ARBA00022741"/>
    </source>
</evidence>
<dbReference type="RefSeq" id="XP_021740778.1">
    <property type="nucleotide sequence ID" value="XM_021885086.1"/>
</dbReference>
<dbReference type="GO" id="GO:0098542">
    <property type="term" value="P:defense response to other organism"/>
    <property type="evidence" value="ECO:0007669"/>
    <property type="project" value="TreeGrafter"/>
</dbReference>
<dbReference type="InterPro" id="IPR036388">
    <property type="entry name" value="WH-like_DNA-bd_sf"/>
</dbReference>
<keyword evidence="2" id="KW-0547">Nucleotide-binding</keyword>
<dbReference type="GO" id="GO:0043531">
    <property type="term" value="F:ADP binding"/>
    <property type="evidence" value="ECO:0007669"/>
    <property type="project" value="InterPro"/>
</dbReference>
<feature type="domain" description="Disease resistance N-terminal" evidence="5">
    <location>
        <begin position="4"/>
        <end position="85"/>
    </location>
</feature>
<dbReference type="InterPro" id="IPR002182">
    <property type="entry name" value="NB-ARC"/>
</dbReference>
<protein>
    <submittedName>
        <fullName evidence="8">Uncharacterized protein</fullName>
    </submittedName>
</protein>
<dbReference type="Proteomes" id="UP000596660">
    <property type="component" value="Unplaced"/>
</dbReference>
<dbReference type="SMR" id="A0A803LQC5"/>
<dbReference type="OMA" id="NCHAWVP"/>
<dbReference type="PRINTS" id="PR00364">
    <property type="entry name" value="DISEASERSIST"/>
</dbReference>
<dbReference type="PANTHER" id="PTHR23155:SF1205">
    <property type="entry name" value="DISEASE RESISTANCE PROTEIN RPM1"/>
    <property type="match status" value="1"/>
</dbReference>
<dbReference type="PANTHER" id="PTHR23155">
    <property type="entry name" value="DISEASE RESISTANCE PROTEIN RP"/>
    <property type="match status" value="1"/>
</dbReference>
<keyword evidence="9" id="KW-1185">Reference proteome</keyword>
<dbReference type="Pfam" id="PF23559">
    <property type="entry name" value="WHD_DRP"/>
    <property type="match status" value="1"/>
</dbReference>
<dbReference type="InterPro" id="IPR041118">
    <property type="entry name" value="Rx_N"/>
</dbReference>
<accession>A0A803LQC5</accession>
<dbReference type="Gene3D" id="1.10.8.430">
    <property type="entry name" value="Helical domain of apoptotic protease-activating factors"/>
    <property type="match status" value="1"/>
</dbReference>
<dbReference type="Gramene" id="AUR62017154-RA">
    <property type="protein sequence ID" value="AUR62017154-RA:cds"/>
    <property type="gene ID" value="AUR62017154"/>
</dbReference>
<gene>
    <name evidence="8" type="primary">LOC110707055</name>
</gene>
<keyword evidence="3" id="KW-0611">Plant defense</keyword>
<reference evidence="8" key="1">
    <citation type="journal article" date="2017" name="Nature">
        <title>The genome of Chenopodium quinoa.</title>
        <authorList>
            <person name="Jarvis D.E."/>
            <person name="Ho Y.S."/>
            <person name="Lightfoot D.J."/>
            <person name="Schmoeckel S.M."/>
            <person name="Li B."/>
            <person name="Borm T.J.A."/>
            <person name="Ohyanagi H."/>
            <person name="Mineta K."/>
            <person name="Michell C.T."/>
            <person name="Saber N."/>
            <person name="Kharbatia N.M."/>
            <person name="Rupper R.R."/>
            <person name="Sharp A.R."/>
            <person name="Dally N."/>
            <person name="Boughton B.A."/>
            <person name="Woo Y.H."/>
            <person name="Gao G."/>
            <person name="Schijlen E.G.W.M."/>
            <person name="Guo X."/>
            <person name="Momin A.A."/>
            <person name="Negrao S."/>
            <person name="Al-Babili S."/>
            <person name="Gehring C."/>
            <person name="Roessner U."/>
            <person name="Jung C."/>
            <person name="Murphy K."/>
            <person name="Arold S.T."/>
            <person name="Gojobori T."/>
            <person name="van der Linden C.G."/>
            <person name="van Loo E.N."/>
            <person name="Jellen E.N."/>
            <person name="Maughan P.J."/>
            <person name="Tester M."/>
        </authorList>
    </citation>
    <scope>NUCLEOTIDE SEQUENCE [LARGE SCALE GENOMIC DNA]</scope>
    <source>
        <strain evidence="8">cv. PI 614886</strain>
    </source>
</reference>
<dbReference type="Gene3D" id="3.80.10.10">
    <property type="entry name" value="Ribonuclease Inhibitor"/>
    <property type="match status" value="1"/>
</dbReference>
<dbReference type="InterPro" id="IPR042197">
    <property type="entry name" value="Apaf_helical"/>
</dbReference>
<dbReference type="InterPro" id="IPR032675">
    <property type="entry name" value="LRR_dom_sf"/>
</dbReference>
<dbReference type="Gene3D" id="1.10.10.10">
    <property type="entry name" value="Winged helix-like DNA-binding domain superfamily/Winged helix DNA-binding domain"/>
    <property type="match status" value="1"/>
</dbReference>
<dbReference type="InterPro" id="IPR027417">
    <property type="entry name" value="P-loop_NTPase"/>
</dbReference>
<name>A0A803LQC5_CHEQI</name>
<feature type="domain" description="NB-ARC" evidence="4">
    <location>
        <begin position="179"/>
        <end position="364"/>
    </location>
</feature>
<evidence type="ECO:0000313" key="9">
    <source>
        <dbReference type="Proteomes" id="UP000596660"/>
    </source>
</evidence>
<evidence type="ECO:0000256" key="3">
    <source>
        <dbReference type="ARBA" id="ARBA00022821"/>
    </source>
</evidence>
<dbReference type="OrthoDB" id="598235at2759"/>
<feature type="domain" description="Disease resistance protein winged helix" evidence="6">
    <location>
        <begin position="449"/>
        <end position="525"/>
    </location>
</feature>
<sequence>MAEVVSSAIGLLYPLIHAEVSLIYGLRGEVAAIHDELSSIKILLKNAEERADEDDSVKEWVRQVRMLAHEIEDVIEEYNLLSKGNEFFGKVKKIVPLNKRTIAKTIESLRKKAVDIGQRKTNYRFDSVIQQAGHFCNFEGSTHQSTILSVGMIEESELVGAETAKEDLIGLLGLQEFEDSRISTIAVTGMRGLGKTTVVGSVYNDELVRDYFPIRAWVPVSRPYNHVGILRSMLKQFYESPSEIEQFGESSYDSDASNSTIYPILEGINSMEERSLLCRLKKFLSEKRYLVVFDDVQDEELATYVKMALPFYDNKASKILITTRYENVARTWAEGSNQGLYKLKPLPSVEAWKLFCKRAFRNNQGNSYPFLDGRAQEIVKRCQGMPLIISEMGRFLSTKLDNLEVWKKKSESPGFCLRQDHPGIYKHLIRSSYHDLPHYLKPCLLYFGLFPEGCLIGQARIIRLWIAEGFIIVEGGNGVSANLTPEELAEKYIKQLVDMNLVKECTDATGRSKNLQVPIILHEIILSKITELGFCQTLSEKNNSTSTEEFVKPRRLSIHMDHSFHDADHQVIQNITKTKSSIRSLLYAKMYVQPAVSTNLFSKNFLLLKVLDFSNALIYNLPNEVGELLNLHYLCLRNTQVSRLPSSLGKLEYLQTLDLKHTLISELPSDLNKLRKLRHLLTYSYKYDPAYSLHTQKLTGVKLPEKALEKCGELQKLAFVDVGHRSMVVKELRNLRQLRRLGITELKFEDGKDLCAAIEEMQCLQTFSVYSKNLSEFIDLDHFQSPQLALKCLYLNGPLKSCCTGWILELHSLVKIRLRWSRLEVDPLPLLETLPNLVELQMLEAYNGDNLIFVNGGFKKLKILHLLDLRNLKSLSICKGALPLLQLMAIGESPKLQVPLGIKHLSKLETLNLFNMPLDFADSLHRNRKYHFIVKHVPNVLLQKRDDQGNWQTFSLQ</sequence>
<dbReference type="GeneID" id="110707055"/>
<dbReference type="Gene3D" id="3.40.50.300">
    <property type="entry name" value="P-loop containing nucleotide triphosphate hydrolases"/>
    <property type="match status" value="1"/>
</dbReference>
<keyword evidence="1" id="KW-0677">Repeat</keyword>
<evidence type="ECO:0000259" key="4">
    <source>
        <dbReference type="Pfam" id="PF00931"/>
    </source>
</evidence>
<dbReference type="SUPFAM" id="SSF52540">
    <property type="entry name" value="P-loop containing nucleoside triphosphate hydrolases"/>
    <property type="match status" value="1"/>
</dbReference>
<evidence type="ECO:0000256" key="1">
    <source>
        <dbReference type="ARBA" id="ARBA00022737"/>
    </source>
</evidence>
<evidence type="ECO:0000313" key="8">
    <source>
        <dbReference type="EnsemblPlants" id="AUR62017154-RA:cds"/>
    </source>
</evidence>
<dbReference type="SUPFAM" id="SSF52058">
    <property type="entry name" value="L domain-like"/>
    <property type="match status" value="1"/>
</dbReference>
<dbReference type="Pfam" id="PF23598">
    <property type="entry name" value="LRR_14"/>
    <property type="match status" value="1"/>
</dbReference>
<dbReference type="Gene3D" id="1.20.5.4130">
    <property type="match status" value="1"/>
</dbReference>
<dbReference type="AlphaFoldDB" id="A0A803LQC5"/>
<feature type="domain" description="Disease resistance R13L4/SHOC-2-like LRR" evidence="7">
    <location>
        <begin position="595"/>
        <end position="912"/>
    </location>
</feature>
<dbReference type="InterPro" id="IPR044974">
    <property type="entry name" value="Disease_R_plants"/>
</dbReference>
<reference evidence="8" key="2">
    <citation type="submission" date="2021-03" db="UniProtKB">
        <authorList>
            <consortium name="EnsemblPlants"/>
        </authorList>
    </citation>
    <scope>IDENTIFICATION</scope>
</reference>
<dbReference type="KEGG" id="cqi:110707055"/>
<dbReference type="InterPro" id="IPR055414">
    <property type="entry name" value="LRR_R13L4/SHOC2-like"/>
</dbReference>
<evidence type="ECO:0000259" key="6">
    <source>
        <dbReference type="Pfam" id="PF23559"/>
    </source>
</evidence>
<dbReference type="InterPro" id="IPR038005">
    <property type="entry name" value="RX-like_CC"/>
</dbReference>